<name>E9CZF1_COCPS</name>
<dbReference type="Proteomes" id="UP000002497">
    <property type="component" value="Unassembled WGS sequence"/>
</dbReference>
<protein>
    <submittedName>
        <fullName evidence="1">Uncharacterized protein</fullName>
    </submittedName>
</protein>
<accession>E9CZF1</accession>
<keyword evidence="2" id="KW-1185">Reference proteome</keyword>
<proteinExistence type="predicted"/>
<dbReference type="VEuPathDB" id="FungiDB:CPSG_02438"/>
<dbReference type="EMBL" id="GL636488">
    <property type="protein sequence ID" value="EFW20595.1"/>
    <property type="molecule type" value="Genomic_DNA"/>
</dbReference>
<dbReference type="HOGENOM" id="CLU_2922476_0_0_1"/>
<sequence>MQLIAISAFSCAEGQLYFVTVIHPLLIPSIADYTIANIVISGYHTCTCNACAYKARRTEDP</sequence>
<reference evidence="2" key="2">
    <citation type="submission" date="2010-03" db="EMBL/GenBank/DDBJ databases">
        <title>The genome sequence of Coccidioides posadasii strain Silveira.</title>
        <authorList>
            <consortium name="The Broad Institute Genome Sequencing Center for Infectious Disease"/>
            <person name="Neafsey D."/>
            <person name="Orbach M."/>
            <person name="Henn M.R."/>
            <person name="Cole G.T."/>
            <person name="Galgiani J."/>
            <person name="Gardner M.J."/>
            <person name="Kirkland T.N."/>
            <person name="Taylor J.W."/>
            <person name="Young S.K."/>
            <person name="Zeng Q."/>
            <person name="Koehrsen M."/>
            <person name="Alvarado L."/>
            <person name="Berlin A."/>
            <person name="Borenstein D."/>
            <person name="Chapman S.B."/>
            <person name="Chen Z."/>
            <person name="Engels R."/>
            <person name="Freedman E."/>
            <person name="Gellesch M."/>
            <person name="Goldberg J."/>
            <person name="Griggs A."/>
            <person name="Gujja S."/>
            <person name="Heilman E."/>
            <person name="Heiman D."/>
            <person name="Howarth C."/>
            <person name="Jen D."/>
            <person name="Larson L."/>
            <person name="Mehta T."/>
            <person name="Neiman D."/>
            <person name="Park D."/>
            <person name="Pearson M."/>
            <person name="Richards J."/>
            <person name="Roberts A."/>
            <person name="Saif S."/>
            <person name="Shea T."/>
            <person name="Shenoy N."/>
            <person name="Sisk P."/>
            <person name="Stolte C."/>
            <person name="Sykes S."/>
            <person name="Walk T."/>
            <person name="White J."/>
            <person name="Yandava C."/>
            <person name="Haas B."/>
            <person name="Nusbaum C."/>
            <person name="Birren B."/>
        </authorList>
    </citation>
    <scope>NUCLEOTIDE SEQUENCE [LARGE SCALE GENOMIC DNA]</scope>
    <source>
        <strain evidence="2">RMSCC 757 / Silveira</strain>
    </source>
</reference>
<organism evidence="2">
    <name type="scientific">Coccidioides posadasii (strain RMSCC 757 / Silveira)</name>
    <name type="common">Valley fever fungus</name>
    <dbReference type="NCBI Taxonomy" id="443226"/>
    <lineage>
        <taxon>Eukaryota</taxon>
        <taxon>Fungi</taxon>
        <taxon>Dikarya</taxon>
        <taxon>Ascomycota</taxon>
        <taxon>Pezizomycotina</taxon>
        <taxon>Eurotiomycetes</taxon>
        <taxon>Eurotiomycetidae</taxon>
        <taxon>Onygenales</taxon>
        <taxon>Onygenaceae</taxon>
        <taxon>Coccidioides</taxon>
    </lineage>
</organism>
<evidence type="ECO:0000313" key="2">
    <source>
        <dbReference type="Proteomes" id="UP000002497"/>
    </source>
</evidence>
<dbReference type="AlphaFoldDB" id="E9CZF1"/>
<reference evidence="2" key="1">
    <citation type="journal article" date="2010" name="Genome Res.">
        <title>Population genomic sequencing of Coccidioides fungi reveals recent hybridization and transposon control.</title>
        <authorList>
            <person name="Neafsey D.E."/>
            <person name="Barker B.M."/>
            <person name="Sharpton T.J."/>
            <person name="Stajich J.E."/>
            <person name="Park D.J."/>
            <person name="Whiston E."/>
            <person name="Hung C.-Y."/>
            <person name="McMahan C."/>
            <person name="White J."/>
            <person name="Sykes S."/>
            <person name="Heiman D."/>
            <person name="Young S."/>
            <person name="Zeng Q."/>
            <person name="Abouelleil A."/>
            <person name="Aftuck L."/>
            <person name="Bessette D."/>
            <person name="Brown A."/>
            <person name="FitzGerald M."/>
            <person name="Lui A."/>
            <person name="Macdonald J.P."/>
            <person name="Priest M."/>
            <person name="Orbach M.J."/>
            <person name="Galgiani J.N."/>
            <person name="Kirkland T.N."/>
            <person name="Cole G.T."/>
            <person name="Birren B.W."/>
            <person name="Henn M.R."/>
            <person name="Taylor J.W."/>
            <person name="Rounsley S.D."/>
        </authorList>
    </citation>
    <scope>NUCLEOTIDE SEQUENCE [LARGE SCALE GENOMIC DNA]</scope>
    <source>
        <strain evidence="2">RMSCC 757 / Silveira</strain>
    </source>
</reference>
<gene>
    <name evidence="1" type="ORF">CPSG_02438</name>
</gene>
<evidence type="ECO:0000313" key="1">
    <source>
        <dbReference type="EMBL" id="EFW20595.1"/>
    </source>
</evidence>